<name>A0A450YK30_9GAMM</name>
<dbReference type="PANTHER" id="PTHR43591:SF110">
    <property type="entry name" value="RHODANESE DOMAIN-CONTAINING PROTEIN"/>
    <property type="match status" value="1"/>
</dbReference>
<evidence type="ECO:0000313" key="3">
    <source>
        <dbReference type="EMBL" id="VFK41890.1"/>
    </source>
</evidence>
<dbReference type="CDD" id="cd02440">
    <property type="entry name" value="AdoMet_MTases"/>
    <property type="match status" value="1"/>
</dbReference>
<dbReference type="GO" id="GO:0032259">
    <property type="term" value="P:methylation"/>
    <property type="evidence" value="ECO:0007669"/>
    <property type="project" value="UniProtKB-KW"/>
</dbReference>
<feature type="domain" description="Methyltransferase type 11" evidence="1">
    <location>
        <begin position="63"/>
        <end position="156"/>
    </location>
</feature>
<dbReference type="Gene3D" id="3.40.50.150">
    <property type="entry name" value="Vaccinia Virus protein VP39"/>
    <property type="match status" value="1"/>
</dbReference>
<evidence type="ECO:0000313" key="4">
    <source>
        <dbReference type="EMBL" id="VFK57660.1"/>
    </source>
</evidence>
<dbReference type="InterPro" id="IPR029063">
    <property type="entry name" value="SAM-dependent_MTases_sf"/>
</dbReference>
<evidence type="ECO:0000313" key="2">
    <source>
        <dbReference type="EMBL" id="VFK40413.1"/>
    </source>
</evidence>
<dbReference type="AlphaFoldDB" id="A0A450YK30"/>
<dbReference type="InterPro" id="IPR013216">
    <property type="entry name" value="Methyltransf_11"/>
</dbReference>
<dbReference type="EMBL" id="CAADFT010000007">
    <property type="protein sequence ID" value="VFK40413.1"/>
    <property type="molecule type" value="Genomic_DNA"/>
</dbReference>
<dbReference type="EMBL" id="CAADFW010000019">
    <property type="protein sequence ID" value="VFK57660.1"/>
    <property type="molecule type" value="Genomic_DNA"/>
</dbReference>
<evidence type="ECO:0000259" key="1">
    <source>
        <dbReference type="Pfam" id="PF08241"/>
    </source>
</evidence>
<protein>
    <submittedName>
        <fullName evidence="3">Methyltransferase domain-containing protein</fullName>
    </submittedName>
</protein>
<dbReference type="SUPFAM" id="SSF53335">
    <property type="entry name" value="S-adenosyl-L-methionine-dependent methyltransferases"/>
    <property type="match status" value="1"/>
</dbReference>
<dbReference type="PANTHER" id="PTHR43591">
    <property type="entry name" value="METHYLTRANSFERASE"/>
    <property type="match status" value="1"/>
</dbReference>
<keyword evidence="3" id="KW-0808">Transferase</keyword>
<keyword evidence="3" id="KW-0489">Methyltransferase</keyword>
<gene>
    <name evidence="3" type="ORF">BECKTC1821D_GA0114238_101130</name>
    <name evidence="2" type="ORF">BECKTC1821E_GA0114239_100733</name>
    <name evidence="4" type="ORF">BECKTC1821F_GA0114240_101912</name>
</gene>
<sequence length="212" mass="23761">MRVDKEIIERLYDTKPPQEIAAIYNRWANTYDADHTKDSDYVAPKKCLDILKRYAPSKDARLLDVGAGTGLFGQLLYGSGYRNLVGMDVSEGMLIEARKKDVYLALHRGVLGKPLGFSSDTFDAAIAVGVFAPGNGPPAAFDELIRVIRPGGYIIFTLRFEFYEDSGFGFRPKQLELEQAGKWLLEEKTGKFQGLPKGRPNLLYNGWVYKGR</sequence>
<dbReference type="Pfam" id="PF08241">
    <property type="entry name" value="Methyltransf_11"/>
    <property type="match status" value="1"/>
</dbReference>
<organism evidence="3">
    <name type="scientific">Candidatus Kentrum sp. TC</name>
    <dbReference type="NCBI Taxonomy" id="2126339"/>
    <lineage>
        <taxon>Bacteria</taxon>
        <taxon>Pseudomonadati</taxon>
        <taxon>Pseudomonadota</taxon>
        <taxon>Gammaproteobacteria</taxon>
        <taxon>Candidatus Kentrum</taxon>
    </lineage>
</organism>
<proteinExistence type="predicted"/>
<reference evidence="3" key="1">
    <citation type="submission" date="2019-02" db="EMBL/GenBank/DDBJ databases">
        <authorList>
            <person name="Gruber-Vodicka R. H."/>
            <person name="Seah K. B. B."/>
        </authorList>
    </citation>
    <scope>NUCLEOTIDE SEQUENCE</scope>
    <source>
        <strain evidence="3">BECK_BZ123</strain>
        <strain evidence="2">BECK_BZ125</strain>
        <strain evidence="4">BECK_BZ126</strain>
    </source>
</reference>
<accession>A0A450YK30</accession>
<dbReference type="GO" id="GO:0008757">
    <property type="term" value="F:S-adenosylmethionine-dependent methyltransferase activity"/>
    <property type="evidence" value="ECO:0007669"/>
    <property type="project" value="InterPro"/>
</dbReference>
<dbReference type="EMBL" id="CAADFS010000011">
    <property type="protein sequence ID" value="VFK41890.1"/>
    <property type="molecule type" value="Genomic_DNA"/>
</dbReference>